<evidence type="ECO:0000313" key="1">
    <source>
        <dbReference type="EMBL" id="RDW84337.1"/>
    </source>
</evidence>
<proteinExistence type="predicted"/>
<dbReference type="PANTHER" id="PTHR15460">
    <property type="entry name" value="PEROXISOMAL MEMBRANE PROTEIN 4"/>
    <property type="match status" value="1"/>
</dbReference>
<dbReference type="Proteomes" id="UP000256645">
    <property type="component" value="Unassembled WGS sequence"/>
</dbReference>
<reference evidence="1 2" key="1">
    <citation type="journal article" date="2018" name="IMA Fungus">
        <title>IMA Genome-F 9: Draft genome sequence of Annulohypoxylon stygium, Aspergillus mulundensis, Berkeleyomyces basicola (syn. Thielaviopsis basicola), Ceratocystis smalleyi, two Cercospora beticola strains, Coleophoma cylindrospora, Fusarium fracticaudum, Phialophora cf. hyalina, and Morchella septimelata.</title>
        <authorList>
            <person name="Wingfield B.D."/>
            <person name="Bills G.F."/>
            <person name="Dong Y."/>
            <person name="Huang W."/>
            <person name="Nel W.J."/>
            <person name="Swalarsk-Parry B.S."/>
            <person name="Vaghefi N."/>
            <person name="Wilken P.M."/>
            <person name="An Z."/>
            <person name="de Beer Z.W."/>
            <person name="De Vos L."/>
            <person name="Chen L."/>
            <person name="Duong T.A."/>
            <person name="Gao Y."/>
            <person name="Hammerbacher A."/>
            <person name="Kikkert J.R."/>
            <person name="Li Y."/>
            <person name="Li H."/>
            <person name="Li K."/>
            <person name="Li Q."/>
            <person name="Liu X."/>
            <person name="Ma X."/>
            <person name="Naidoo K."/>
            <person name="Pethybridge S.J."/>
            <person name="Sun J."/>
            <person name="Steenkamp E.T."/>
            <person name="van der Nest M.A."/>
            <person name="van Wyk S."/>
            <person name="Wingfield M.J."/>
            <person name="Xiong C."/>
            <person name="Yue Q."/>
            <person name="Zhang X."/>
        </authorList>
    </citation>
    <scope>NUCLEOTIDE SEQUENCE [LARGE SCALE GENOMIC DNA]</scope>
    <source>
        <strain evidence="1 2">BP6252</strain>
    </source>
</reference>
<dbReference type="AlphaFoldDB" id="A0A3D8SDB9"/>
<name>A0A3D8SDB9_9HELO</name>
<dbReference type="InterPro" id="IPR019531">
    <property type="entry name" value="Pmp4"/>
</dbReference>
<comment type="caution">
    <text evidence="1">The sequence shown here is derived from an EMBL/GenBank/DDBJ whole genome shotgun (WGS) entry which is preliminary data.</text>
</comment>
<dbReference type="PANTHER" id="PTHR15460:SF3">
    <property type="entry name" value="PEROXISOMAL MEMBRANE PROTEIN 4"/>
    <property type="match status" value="1"/>
</dbReference>
<keyword evidence="2" id="KW-1185">Reference proteome</keyword>
<accession>A0A3D8SDB9</accession>
<dbReference type="OrthoDB" id="39659at2759"/>
<evidence type="ECO:0000313" key="2">
    <source>
        <dbReference type="Proteomes" id="UP000256645"/>
    </source>
</evidence>
<gene>
    <name evidence="1" type="ORF">BP6252_01927</name>
</gene>
<dbReference type="GO" id="GO:0005778">
    <property type="term" value="C:peroxisomal membrane"/>
    <property type="evidence" value="ECO:0007669"/>
    <property type="project" value="TreeGrafter"/>
</dbReference>
<protein>
    <submittedName>
        <fullName evidence="1">Peroxisomal membrane protein 24</fullName>
    </submittedName>
</protein>
<organism evidence="1 2">
    <name type="scientific">Coleophoma cylindrospora</name>
    <dbReference type="NCBI Taxonomy" id="1849047"/>
    <lineage>
        <taxon>Eukaryota</taxon>
        <taxon>Fungi</taxon>
        <taxon>Dikarya</taxon>
        <taxon>Ascomycota</taxon>
        <taxon>Pezizomycotina</taxon>
        <taxon>Leotiomycetes</taxon>
        <taxon>Helotiales</taxon>
        <taxon>Dermateaceae</taxon>
        <taxon>Coleophoma</taxon>
    </lineage>
</organism>
<dbReference type="Pfam" id="PF02466">
    <property type="entry name" value="Tim17"/>
    <property type="match status" value="1"/>
</dbReference>
<dbReference type="EMBL" id="PDLM01000002">
    <property type="protein sequence ID" value="RDW84337.1"/>
    <property type="molecule type" value="Genomic_DNA"/>
</dbReference>
<dbReference type="STRING" id="1849047.A0A3D8SDB9"/>
<sequence>MSRAIPSLEVVKASTLHLCRLEAMANASMMQKALESIILDPKYADVLAIVKGARNGAVYGCKVRFPHALVMIFLFRSGTVREKLYLIYRATRTHAQNLAKYATVYKTTMLLMKHFGGTPGKEGRYDTLIAGLLGGYVVFGRRSKHGHISSVSKQIVIFVFARVCLSLALLSVRPSTGIIRTTELQKKIEYNAWPVFAASSWGLIMYLFRWHPDTVQSGLRSSMDYIYVQSDHWDSLRNFLIHNK</sequence>
<dbReference type="PIRSF" id="PIRSF013674">
    <property type="entry name" value="PXMP4"/>
    <property type="match status" value="1"/>
</dbReference>